<evidence type="ECO:0000313" key="5">
    <source>
        <dbReference type="EMBL" id="CAI8053910.1"/>
    </source>
</evidence>
<keyword evidence="1" id="KW-0547">Nucleotide-binding</keyword>
<gene>
    <name evidence="5" type="ORF">GBAR_LOCUS29461</name>
</gene>
<dbReference type="NCBIfam" id="TIGR00724">
    <property type="entry name" value="urea_amlyse_rel"/>
    <property type="match status" value="1"/>
</dbReference>
<dbReference type="Proteomes" id="UP001174909">
    <property type="component" value="Unassembled WGS sequence"/>
</dbReference>
<proteinExistence type="predicted"/>
<accession>A0AA35TT22</accession>
<evidence type="ECO:0000313" key="6">
    <source>
        <dbReference type="Proteomes" id="UP001174909"/>
    </source>
</evidence>
<comment type="caution">
    <text evidence="5">The sequence shown here is derived from an EMBL/GenBank/DDBJ whole genome shotgun (WGS) entry which is preliminary data.</text>
</comment>
<dbReference type="PANTHER" id="PTHR43309">
    <property type="entry name" value="5-OXOPROLINASE SUBUNIT C"/>
    <property type="match status" value="1"/>
</dbReference>
<feature type="domain" description="Carboxyltransferase" evidence="4">
    <location>
        <begin position="15"/>
        <end position="296"/>
    </location>
</feature>
<evidence type="ECO:0000256" key="1">
    <source>
        <dbReference type="ARBA" id="ARBA00022741"/>
    </source>
</evidence>
<evidence type="ECO:0000256" key="2">
    <source>
        <dbReference type="ARBA" id="ARBA00022801"/>
    </source>
</evidence>
<sequence length="377" mass="39884">MLSTVQDTGRYGYQRFGMPTAGAMDTFALRAANALLGNDLGAAGIEATVLGPRIILLADTRIAITGANVSPTVDREPIPMWQAVSVRKGSRLEFHGPKDGMRAYLAVAGGIDVPVIMGSRSTYMKAAIGGLDGRQLRSGDILNAFGDALSALRPVLRFPTEAIPKYGVNHELRVVLGPQNAAFTQSGIDTFLNSTYTVSINSDRMGYRLEGEPIEHVTGPDVISDGTPLGAIQVPGSGEPIILLADRGTTGGYTKIATVISADISRIAQAMPGHTITFSAVSVDEAQEAHRKQEELLHSVLNESTPTAKLAVVMNDDISDILGEDGKPLNLPISGESAAHLLNGKVRIGGTAFELQINARRIDSTSMPDKAAIKCKE</sequence>
<dbReference type="Gene3D" id="2.40.100.10">
    <property type="entry name" value="Cyclophilin-like"/>
    <property type="match status" value="1"/>
</dbReference>
<keyword evidence="6" id="KW-1185">Reference proteome</keyword>
<dbReference type="InterPro" id="IPR029000">
    <property type="entry name" value="Cyclophilin-like_dom_sf"/>
</dbReference>
<dbReference type="PANTHER" id="PTHR43309:SF5">
    <property type="entry name" value="5-OXOPROLINASE SUBUNIT C"/>
    <property type="match status" value="1"/>
</dbReference>
<protein>
    <submittedName>
        <fullName evidence="5">5-oxoprolinase subunit C</fullName>
    </submittedName>
</protein>
<evidence type="ECO:0000259" key="4">
    <source>
        <dbReference type="SMART" id="SM00797"/>
    </source>
</evidence>
<dbReference type="InterPro" id="IPR003778">
    <property type="entry name" value="CT_A_B"/>
</dbReference>
<keyword evidence="3" id="KW-0067">ATP-binding</keyword>
<dbReference type="GO" id="GO:0005524">
    <property type="term" value="F:ATP binding"/>
    <property type="evidence" value="ECO:0007669"/>
    <property type="project" value="UniProtKB-KW"/>
</dbReference>
<keyword evidence="2" id="KW-0378">Hydrolase</keyword>
<organism evidence="5 6">
    <name type="scientific">Geodia barretti</name>
    <name type="common">Barrett's horny sponge</name>
    <dbReference type="NCBI Taxonomy" id="519541"/>
    <lineage>
        <taxon>Eukaryota</taxon>
        <taxon>Metazoa</taxon>
        <taxon>Porifera</taxon>
        <taxon>Demospongiae</taxon>
        <taxon>Heteroscleromorpha</taxon>
        <taxon>Tetractinellida</taxon>
        <taxon>Astrophorina</taxon>
        <taxon>Geodiidae</taxon>
        <taxon>Geodia</taxon>
    </lineage>
</organism>
<name>A0AA35TT22_GEOBA</name>
<evidence type="ECO:0000256" key="3">
    <source>
        <dbReference type="ARBA" id="ARBA00022840"/>
    </source>
</evidence>
<dbReference type="InterPro" id="IPR052708">
    <property type="entry name" value="PxpC"/>
</dbReference>
<dbReference type="EMBL" id="CASHTH010004130">
    <property type="protein sequence ID" value="CAI8053910.1"/>
    <property type="molecule type" value="Genomic_DNA"/>
</dbReference>
<reference evidence="5" key="1">
    <citation type="submission" date="2023-03" db="EMBL/GenBank/DDBJ databases">
        <authorList>
            <person name="Steffen K."/>
            <person name="Cardenas P."/>
        </authorList>
    </citation>
    <scope>NUCLEOTIDE SEQUENCE</scope>
</reference>
<dbReference type="AlphaFoldDB" id="A0AA35TT22"/>
<dbReference type="SUPFAM" id="SSF50891">
    <property type="entry name" value="Cyclophilin-like"/>
    <property type="match status" value="1"/>
</dbReference>
<dbReference type="SMART" id="SM00797">
    <property type="entry name" value="AHS2"/>
    <property type="match status" value="1"/>
</dbReference>
<dbReference type="GO" id="GO:0016787">
    <property type="term" value="F:hydrolase activity"/>
    <property type="evidence" value="ECO:0007669"/>
    <property type="project" value="UniProtKB-KW"/>
</dbReference>
<dbReference type="Pfam" id="PF02626">
    <property type="entry name" value="CT_A_B"/>
    <property type="match status" value="1"/>
</dbReference>